<proteinExistence type="predicted"/>
<feature type="region of interest" description="Disordered" evidence="1">
    <location>
        <begin position="1"/>
        <end position="59"/>
    </location>
</feature>
<protein>
    <submittedName>
        <fullName evidence="2">Uncharacterized protein</fullName>
    </submittedName>
</protein>
<evidence type="ECO:0000256" key="1">
    <source>
        <dbReference type="SAM" id="MobiDB-lite"/>
    </source>
</evidence>
<dbReference type="AlphaFoldDB" id="A0A9Q0XFC1"/>
<feature type="compositionally biased region" description="Polar residues" evidence="1">
    <location>
        <begin position="345"/>
        <end position="367"/>
    </location>
</feature>
<dbReference type="Proteomes" id="UP001142489">
    <property type="component" value="Unassembled WGS sequence"/>
</dbReference>
<dbReference type="EMBL" id="JAPFRF010000013">
    <property type="protein sequence ID" value="KAJ7312159.1"/>
    <property type="molecule type" value="Genomic_DNA"/>
</dbReference>
<feature type="compositionally biased region" description="Basic and acidic residues" evidence="1">
    <location>
        <begin position="23"/>
        <end position="34"/>
    </location>
</feature>
<dbReference type="Gene3D" id="1.10.287.3160">
    <property type="match status" value="1"/>
</dbReference>
<sequence>MPDTWQPQLTRPESPASMSQPFHSEEESGTKDDFQGSLPSSPPNSPMPNSDGADYQPSSPAEDLWLYSQMINKIAKVTDLQVQQPDTDDKCNFLDTWKRIRQPPPLRLGFIPSLMKRPKAACNKPSSTLLRPRCIDNLYRTHSEETTFLSKHPLPNSVIVTVTQYRPKSNKGRKLDIIGGRHYSLASFSLRTSNYLCAVETYIRRVMQKFLPLVESLPEEQRTKLLTYHTEVMSLIDYETIAAHHVAAAAAKQIARAVQLRCHAWLHTITLTDDAMKRIEDAPFDGEGPFLPTTDESLDNILKMRKTPQSFSYQGSQHQHTQYSQSYQNWRTSQSCPHNRYKQPYQPSSYYRSPAQNRPWQNLSNQPFDRKSKPFS</sequence>
<feature type="region of interest" description="Disordered" evidence="1">
    <location>
        <begin position="312"/>
        <end position="376"/>
    </location>
</feature>
<reference evidence="2" key="1">
    <citation type="journal article" date="2023" name="DNA Res.">
        <title>Chromosome-level genome assembly of Phrynocephalus forsythii using third-generation DNA sequencing and Hi-C analysis.</title>
        <authorList>
            <person name="Qi Y."/>
            <person name="Zhao W."/>
            <person name="Zhao Y."/>
            <person name="Niu C."/>
            <person name="Cao S."/>
            <person name="Zhang Y."/>
        </authorList>
    </citation>
    <scope>NUCLEOTIDE SEQUENCE</scope>
    <source>
        <tissue evidence="2">Muscle</tissue>
    </source>
</reference>
<keyword evidence="3" id="KW-1185">Reference proteome</keyword>
<comment type="caution">
    <text evidence="2">The sequence shown here is derived from an EMBL/GenBank/DDBJ whole genome shotgun (WGS) entry which is preliminary data.</text>
</comment>
<evidence type="ECO:0000313" key="3">
    <source>
        <dbReference type="Proteomes" id="UP001142489"/>
    </source>
</evidence>
<gene>
    <name evidence="2" type="ORF">JRQ81_006503</name>
</gene>
<accession>A0A9Q0XFC1</accession>
<feature type="compositionally biased region" description="Polar residues" evidence="1">
    <location>
        <begin position="1"/>
        <end position="22"/>
    </location>
</feature>
<dbReference type="OrthoDB" id="9886994at2759"/>
<feature type="compositionally biased region" description="Low complexity" evidence="1">
    <location>
        <begin position="312"/>
        <end position="328"/>
    </location>
</feature>
<evidence type="ECO:0000313" key="2">
    <source>
        <dbReference type="EMBL" id="KAJ7312159.1"/>
    </source>
</evidence>
<name>A0A9Q0XFC1_9SAUR</name>
<organism evidence="2 3">
    <name type="scientific">Phrynocephalus forsythii</name>
    <dbReference type="NCBI Taxonomy" id="171643"/>
    <lineage>
        <taxon>Eukaryota</taxon>
        <taxon>Metazoa</taxon>
        <taxon>Chordata</taxon>
        <taxon>Craniata</taxon>
        <taxon>Vertebrata</taxon>
        <taxon>Euteleostomi</taxon>
        <taxon>Lepidosauria</taxon>
        <taxon>Squamata</taxon>
        <taxon>Bifurcata</taxon>
        <taxon>Unidentata</taxon>
        <taxon>Episquamata</taxon>
        <taxon>Toxicofera</taxon>
        <taxon>Iguania</taxon>
        <taxon>Acrodonta</taxon>
        <taxon>Agamidae</taxon>
        <taxon>Agaminae</taxon>
        <taxon>Phrynocephalus</taxon>
    </lineage>
</organism>